<dbReference type="PROSITE" id="PS50110">
    <property type="entry name" value="RESPONSE_REGULATORY"/>
    <property type="match status" value="1"/>
</dbReference>
<dbReference type="InterPro" id="IPR001789">
    <property type="entry name" value="Sig_transdc_resp-reg_receiver"/>
</dbReference>
<dbReference type="Gene3D" id="3.40.50.2300">
    <property type="match status" value="1"/>
</dbReference>
<dbReference type="Pfam" id="PF00072">
    <property type="entry name" value="Response_reg"/>
    <property type="match status" value="1"/>
</dbReference>
<evidence type="ECO:0000256" key="4">
    <source>
        <dbReference type="SAM" id="MobiDB-lite"/>
    </source>
</evidence>
<evidence type="ECO:0000256" key="3">
    <source>
        <dbReference type="PROSITE-ProRule" id="PRU00169"/>
    </source>
</evidence>
<feature type="modified residue" description="4-aspartylphosphate" evidence="3">
    <location>
        <position position="81"/>
    </location>
</feature>
<organism evidence="6">
    <name type="scientific">uncultured Desulfovibrio sp</name>
    <dbReference type="NCBI Taxonomy" id="167968"/>
    <lineage>
        <taxon>Bacteria</taxon>
        <taxon>Pseudomonadati</taxon>
        <taxon>Thermodesulfobacteriota</taxon>
        <taxon>Desulfovibrionia</taxon>
        <taxon>Desulfovibrionales</taxon>
        <taxon>Desulfovibrionaceae</taxon>
        <taxon>Desulfovibrio</taxon>
        <taxon>environmental samples</taxon>
    </lineage>
</organism>
<protein>
    <recommendedName>
        <fullName evidence="5">Response regulatory domain-containing protein</fullName>
    </recommendedName>
</protein>
<evidence type="ECO:0000256" key="2">
    <source>
        <dbReference type="ARBA" id="ARBA00023012"/>
    </source>
</evidence>
<evidence type="ECO:0000259" key="5">
    <source>
        <dbReference type="PROSITE" id="PS50110"/>
    </source>
</evidence>
<dbReference type="CDD" id="cd17546">
    <property type="entry name" value="REC_hyHK_CKI1_RcsC-like"/>
    <property type="match status" value="1"/>
</dbReference>
<evidence type="ECO:0000256" key="1">
    <source>
        <dbReference type="ARBA" id="ARBA00022553"/>
    </source>
</evidence>
<evidence type="ECO:0000313" key="6">
    <source>
        <dbReference type="EMBL" id="SBV91047.1"/>
    </source>
</evidence>
<name>A0A212IV20_9BACT</name>
<accession>A0A212IV20</accession>
<dbReference type="SUPFAM" id="SSF52172">
    <property type="entry name" value="CheY-like"/>
    <property type="match status" value="1"/>
</dbReference>
<sequence>MLRKDAPPVNEPTRVSAEEAERTIRQKLGSKRILLVEDEPINREIAQALLEDVGFIVDLAEDGGKAIEQVQAATYDLILMDMQMPHINGLEATRQIRLLPVGATIPIIAMTANAFAEDRELCIEAGMNDFIAKPVSVSLLYQKLCAWLQKG</sequence>
<dbReference type="EMBL" id="FLUP01000001">
    <property type="protein sequence ID" value="SBV91047.1"/>
    <property type="molecule type" value="Genomic_DNA"/>
</dbReference>
<dbReference type="PANTHER" id="PTHR45339:SF1">
    <property type="entry name" value="HYBRID SIGNAL TRANSDUCTION HISTIDINE KINASE J"/>
    <property type="match status" value="1"/>
</dbReference>
<proteinExistence type="predicted"/>
<keyword evidence="1 3" id="KW-0597">Phosphoprotein</keyword>
<dbReference type="InterPro" id="IPR011006">
    <property type="entry name" value="CheY-like_superfamily"/>
</dbReference>
<dbReference type="AlphaFoldDB" id="A0A212IV20"/>
<feature type="region of interest" description="Disordered" evidence="4">
    <location>
        <begin position="1"/>
        <end position="20"/>
    </location>
</feature>
<dbReference type="RefSeq" id="WP_256186081.1">
    <property type="nucleotide sequence ID" value="NZ_LT598928.1"/>
</dbReference>
<keyword evidence="2" id="KW-0902">Two-component regulatory system</keyword>
<gene>
    <name evidence="6" type="ORF">KM92DES2_10079</name>
</gene>
<dbReference type="GO" id="GO:0000160">
    <property type="term" value="P:phosphorelay signal transduction system"/>
    <property type="evidence" value="ECO:0007669"/>
    <property type="project" value="UniProtKB-KW"/>
</dbReference>
<dbReference type="SMART" id="SM00448">
    <property type="entry name" value="REC"/>
    <property type="match status" value="1"/>
</dbReference>
<feature type="domain" description="Response regulatory" evidence="5">
    <location>
        <begin position="32"/>
        <end position="148"/>
    </location>
</feature>
<reference evidence="6" key="1">
    <citation type="submission" date="2016-04" db="EMBL/GenBank/DDBJ databases">
        <authorList>
            <person name="Evans L.H."/>
            <person name="Alamgir A."/>
            <person name="Owens N."/>
            <person name="Weber N.D."/>
            <person name="Virtaneva K."/>
            <person name="Barbian K."/>
            <person name="Babar A."/>
            <person name="Rosenke K."/>
        </authorList>
    </citation>
    <scope>NUCLEOTIDE SEQUENCE</scope>
    <source>
        <strain evidence="6">92-2</strain>
    </source>
</reference>
<dbReference type="PANTHER" id="PTHR45339">
    <property type="entry name" value="HYBRID SIGNAL TRANSDUCTION HISTIDINE KINASE J"/>
    <property type="match status" value="1"/>
</dbReference>